<evidence type="ECO:0000313" key="2">
    <source>
        <dbReference type="EMBL" id="CAA6811894.1"/>
    </source>
</evidence>
<dbReference type="EMBL" id="CACVAY010000051">
    <property type="protein sequence ID" value="CAA6811894.1"/>
    <property type="molecule type" value="Genomic_DNA"/>
</dbReference>
<dbReference type="InterPro" id="IPR011041">
    <property type="entry name" value="Quinoprot_gluc/sorb_DH_b-prop"/>
</dbReference>
<proteinExistence type="predicted"/>
<feature type="domain" description="Glucose/Sorbosone dehydrogenase" evidence="1">
    <location>
        <begin position="49"/>
        <end position="376"/>
    </location>
</feature>
<accession>A0A6S6T0M1</accession>
<name>A0A6S6T0M1_9GAMM</name>
<dbReference type="SUPFAM" id="SSF50952">
    <property type="entry name" value="Soluble quinoprotein glucose dehydrogenase"/>
    <property type="match status" value="1"/>
</dbReference>
<evidence type="ECO:0000259" key="1">
    <source>
        <dbReference type="Pfam" id="PF07995"/>
    </source>
</evidence>
<dbReference type="InterPro" id="IPR011042">
    <property type="entry name" value="6-blade_b-propeller_TolB-like"/>
</dbReference>
<dbReference type="InterPro" id="IPR012938">
    <property type="entry name" value="Glc/Sorbosone_DH"/>
</dbReference>
<dbReference type="PANTHER" id="PTHR19328">
    <property type="entry name" value="HEDGEHOG-INTERACTING PROTEIN"/>
    <property type="match status" value="1"/>
</dbReference>
<dbReference type="AlphaFoldDB" id="A0A6S6T0M1"/>
<reference evidence="2" key="1">
    <citation type="submission" date="2020-01" db="EMBL/GenBank/DDBJ databases">
        <authorList>
            <person name="Meier V. D."/>
            <person name="Meier V D."/>
        </authorList>
    </citation>
    <scope>NUCLEOTIDE SEQUENCE</scope>
    <source>
        <strain evidence="2">HLG_WM_MAG_07</strain>
    </source>
</reference>
<organism evidence="2">
    <name type="scientific">uncultured Thiotrichaceae bacterium</name>
    <dbReference type="NCBI Taxonomy" id="298394"/>
    <lineage>
        <taxon>Bacteria</taxon>
        <taxon>Pseudomonadati</taxon>
        <taxon>Pseudomonadota</taxon>
        <taxon>Gammaproteobacteria</taxon>
        <taxon>Thiotrichales</taxon>
        <taxon>Thiotrichaceae</taxon>
        <taxon>environmental samples</taxon>
    </lineage>
</organism>
<protein>
    <submittedName>
        <fullName evidence="2">PQQ-dependent oxidoreductase, gdhB family</fullName>
    </submittedName>
</protein>
<gene>
    <name evidence="2" type="ORF">HELGO_WM37063</name>
</gene>
<dbReference type="Gene3D" id="2.120.10.30">
    <property type="entry name" value="TolB, C-terminal domain"/>
    <property type="match status" value="1"/>
</dbReference>
<sequence length="380" mass="42465">MTKLRFQLPRWLLHLLLGGLAFLPLAAAVADMIDTEKAKVRSTTLIENLDHPWSLAFLPDGKMLITERSGDLLIFDKEAKNRQLVRGLPDIEAYGQGGLLDVRPHPDFATNQWVYFSYAAEGENGVGTEVARGKLQGAQLSNLEVLFKLGPKSNRGQHFGSRLIFDKKGYLYITLGDRGEKNRAQDTQDHAGSVIRLHDDGRIPADNPFVVNKQGKPEIFSYGHRNIQGADLHPKTGELWSHEHGPQGGDELNISRNGQNFGWPVITYGVNYVIGTKIGEGTHKAGMQQPLHYWVPSIAPSGMSFYTGDAFPQWKNNVFVGSLKFRLLVRLELEGEKVTHEERLFKGKFGRIRDVRTGPDGFLYLLTDADNGKLIRLSPN</sequence>
<dbReference type="Pfam" id="PF07995">
    <property type="entry name" value="GSDH"/>
    <property type="match status" value="1"/>
</dbReference>
<dbReference type="PANTHER" id="PTHR19328:SF75">
    <property type="entry name" value="ALDOSE SUGAR DEHYDROGENASE YLII"/>
    <property type="match status" value="1"/>
</dbReference>